<dbReference type="GO" id="GO:0030897">
    <property type="term" value="C:HOPS complex"/>
    <property type="evidence" value="ECO:0007669"/>
    <property type="project" value="TreeGrafter"/>
</dbReference>
<dbReference type="GO" id="GO:0042144">
    <property type="term" value="P:vacuole fusion, non-autophagic"/>
    <property type="evidence" value="ECO:0007669"/>
    <property type="project" value="TreeGrafter"/>
</dbReference>
<dbReference type="InterPro" id="IPR006925">
    <property type="entry name" value="Vps16_C"/>
</dbReference>
<protein>
    <recommendedName>
        <fullName evidence="1">Vps16 C-terminal domain-containing protein</fullName>
    </recommendedName>
</protein>
<dbReference type="EMBL" id="JAHMHS010000154">
    <property type="protein sequence ID" value="KAK1711896.1"/>
    <property type="molecule type" value="Genomic_DNA"/>
</dbReference>
<dbReference type="GO" id="GO:0003779">
    <property type="term" value="F:actin binding"/>
    <property type="evidence" value="ECO:0007669"/>
    <property type="project" value="TreeGrafter"/>
</dbReference>
<dbReference type="PANTHER" id="PTHR12811:SF0">
    <property type="entry name" value="VACUOLAR PROTEIN SORTING-ASSOCIATED PROTEIN 16 HOMOLOG"/>
    <property type="match status" value="1"/>
</dbReference>
<dbReference type="InterPro" id="IPR016534">
    <property type="entry name" value="VPS16"/>
</dbReference>
<dbReference type="RefSeq" id="XP_060359220.1">
    <property type="nucleotide sequence ID" value="XM_060501064.1"/>
</dbReference>
<dbReference type="GO" id="GO:0016197">
    <property type="term" value="P:endosomal transport"/>
    <property type="evidence" value="ECO:0007669"/>
    <property type="project" value="TreeGrafter"/>
</dbReference>
<evidence type="ECO:0000313" key="3">
    <source>
        <dbReference type="Proteomes" id="UP001244207"/>
    </source>
</evidence>
<organism evidence="2 3">
    <name type="scientific">Glomerella acutata</name>
    <name type="common">Colletotrichum acutatum</name>
    <dbReference type="NCBI Taxonomy" id="27357"/>
    <lineage>
        <taxon>Eukaryota</taxon>
        <taxon>Fungi</taxon>
        <taxon>Dikarya</taxon>
        <taxon>Ascomycota</taxon>
        <taxon>Pezizomycotina</taxon>
        <taxon>Sordariomycetes</taxon>
        <taxon>Hypocreomycetidae</taxon>
        <taxon>Glomerellales</taxon>
        <taxon>Glomerellaceae</taxon>
        <taxon>Colletotrichum</taxon>
        <taxon>Colletotrichum acutatum species complex</taxon>
    </lineage>
</organism>
<gene>
    <name evidence="2" type="ORF">BDZ83DRAFT_107847</name>
</gene>
<dbReference type="Proteomes" id="UP001244207">
    <property type="component" value="Unassembled WGS sequence"/>
</dbReference>
<comment type="caution">
    <text evidence="2">The sequence shown here is derived from an EMBL/GenBank/DDBJ whole genome shotgun (WGS) entry which is preliminary data.</text>
</comment>
<feature type="domain" description="Vps16 C-terminal" evidence="1">
    <location>
        <begin position="1"/>
        <end position="143"/>
    </location>
</feature>
<evidence type="ECO:0000313" key="2">
    <source>
        <dbReference type="EMBL" id="KAK1711896.1"/>
    </source>
</evidence>
<keyword evidence="3" id="KW-1185">Reference proteome</keyword>
<accession>A0AAD8UCD6</accession>
<dbReference type="AlphaFoldDB" id="A0AAD8UCD6"/>
<dbReference type="Pfam" id="PF04840">
    <property type="entry name" value="Vps16_C"/>
    <property type="match status" value="1"/>
</dbReference>
<dbReference type="GO" id="GO:0006886">
    <property type="term" value="P:intracellular protein transport"/>
    <property type="evidence" value="ECO:0007669"/>
    <property type="project" value="InterPro"/>
</dbReference>
<proteinExistence type="predicted"/>
<evidence type="ECO:0000259" key="1">
    <source>
        <dbReference type="Pfam" id="PF04840"/>
    </source>
</evidence>
<dbReference type="Gene3D" id="1.10.150.780">
    <property type="entry name" value="Vps16, C-terminal region"/>
    <property type="match status" value="1"/>
</dbReference>
<dbReference type="GeneID" id="85384964"/>
<dbReference type="GO" id="GO:0005768">
    <property type="term" value="C:endosome"/>
    <property type="evidence" value="ECO:0007669"/>
    <property type="project" value="TreeGrafter"/>
</dbReference>
<name>A0AAD8UCD6_GLOAC</name>
<reference evidence="2" key="1">
    <citation type="submission" date="2021-12" db="EMBL/GenBank/DDBJ databases">
        <title>Comparative genomics, transcriptomics and evolutionary studies reveal genomic signatures of adaptation to plant cell wall in hemibiotrophic fungi.</title>
        <authorList>
            <consortium name="DOE Joint Genome Institute"/>
            <person name="Baroncelli R."/>
            <person name="Diaz J.F."/>
            <person name="Benocci T."/>
            <person name="Peng M."/>
            <person name="Battaglia E."/>
            <person name="Haridas S."/>
            <person name="Andreopoulos W."/>
            <person name="Labutti K."/>
            <person name="Pangilinan J."/>
            <person name="Floch G.L."/>
            <person name="Makela M.R."/>
            <person name="Henrissat B."/>
            <person name="Grigoriev I.V."/>
            <person name="Crouch J.A."/>
            <person name="De Vries R.P."/>
            <person name="Sukno S.A."/>
            <person name="Thon M.R."/>
        </authorList>
    </citation>
    <scope>NUCLEOTIDE SEQUENCE</scope>
    <source>
        <strain evidence="2">CBS 112980</strain>
    </source>
</reference>
<dbReference type="InterPro" id="IPR038132">
    <property type="entry name" value="Vps16_C_sf"/>
</dbReference>
<sequence length="162" mass="18468">MQEAFDRDLTDTFTGLSVNETMFKLIRLGYHKRATKIQSEFKVPEKVAWWLRLRALVAKRDWNEIEELAKTRKSPIGWEPFYNFMLQAGNPRLAAVFVPKCTGLEPGTTITMYEKCGMRVKAAEEAVKLKDAEAWGRLLEAAGRGTQEGREIEKLGAAVFKK</sequence>
<dbReference type="PANTHER" id="PTHR12811">
    <property type="entry name" value="VACUOLAR PROTEIN SORTING VPS16"/>
    <property type="match status" value="1"/>
</dbReference>